<reference evidence="7" key="1">
    <citation type="submission" date="2023-10" db="EMBL/GenBank/DDBJ databases">
        <authorList>
            <person name="Chen Y."/>
            <person name="Shah S."/>
            <person name="Dougan E. K."/>
            <person name="Thang M."/>
            <person name="Chan C."/>
        </authorList>
    </citation>
    <scope>NUCLEOTIDE SEQUENCE [LARGE SCALE GENOMIC DNA]</scope>
</reference>
<comment type="caution">
    <text evidence="7">The sequence shown here is derived from an EMBL/GenBank/DDBJ whole genome shotgun (WGS) entry which is preliminary data.</text>
</comment>
<dbReference type="InterPro" id="IPR000210">
    <property type="entry name" value="BTB/POZ_dom"/>
</dbReference>
<keyword evidence="4" id="KW-0539">Nucleus</keyword>
<keyword evidence="8" id="KW-1185">Reference proteome</keyword>
<dbReference type="CDD" id="cd14733">
    <property type="entry name" value="BACK"/>
    <property type="match status" value="1"/>
</dbReference>
<evidence type="ECO:0000259" key="5">
    <source>
        <dbReference type="PROSITE" id="PS50097"/>
    </source>
</evidence>
<feature type="domain" description="SAP" evidence="6">
    <location>
        <begin position="356"/>
        <end position="390"/>
    </location>
</feature>
<comment type="similarity">
    <text evidence="2">Belongs to the Tdpoz family.</text>
</comment>
<dbReference type="SUPFAM" id="SSF68906">
    <property type="entry name" value="SAP domain"/>
    <property type="match status" value="1"/>
</dbReference>
<protein>
    <recommendedName>
        <fullName evidence="9">SAP domain-containing protein</fullName>
    </recommendedName>
</protein>
<dbReference type="Pfam" id="PF00651">
    <property type="entry name" value="BTB"/>
    <property type="match status" value="1"/>
</dbReference>
<dbReference type="Gene3D" id="1.25.40.420">
    <property type="match status" value="1"/>
</dbReference>
<proteinExistence type="inferred from homology"/>
<dbReference type="SUPFAM" id="SSF54695">
    <property type="entry name" value="POZ domain"/>
    <property type="match status" value="1"/>
</dbReference>
<evidence type="ECO:0000256" key="4">
    <source>
        <dbReference type="ARBA" id="ARBA00023242"/>
    </source>
</evidence>
<dbReference type="SMART" id="SM00513">
    <property type="entry name" value="SAP"/>
    <property type="match status" value="1"/>
</dbReference>
<dbReference type="Gene3D" id="3.30.710.10">
    <property type="entry name" value="Potassium Channel Kv1.1, Chain A"/>
    <property type="match status" value="1"/>
</dbReference>
<evidence type="ECO:0000259" key="6">
    <source>
        <dbReference type="PROSITE" id="PS50800"/>
    </source>
</evidence>
<name>A0ABN9Q0F3_9DINO</name>
<dbReference type="PANTHER" id="PTHR24413">
    <property type="entry name" value="SPECKLE-TYPE POZ PROTEIN"/>
    <property type="match status" value="1"/>
</dbReference>
<dbReference type="InterPro" id="IPR011333">
    <property type="entry name" value="SKP1/BTB/POZ_sf"/>
</dbReference>
<dbReference type="Pfam" id="PF02037">
    <property type="entry name" value="SAP"/>
    <property type="match status" value="1"/>
</dbReference>
<evidence type="ECO:0000313" key="8">
    <source>
        <dbReference type="Proteomes" id="UP001189429"/>
    </source>
</evidence>
<dbReference type="Pfam" id="PF24570">
    <property type="entry name" value="BACK_BPM_SPOP"/>
    <property type="match status" value="1"/>
</dbReference>
<dbReference type="InterPro" id="IPR056423">
    <property type="entry name" value="BACK_BPM_SPOP"/>
</dbReference>
<dbReference type="Gene3D" id="1.10.720.30">
    <property type="entry name" value="SAP domain"/>
    <property type="match status" value="1"/>
</dbReference>
<dbReference type="SMART" id="SM00225">
    <property type="entry name" value="BTB"/>
    <property type="match status" value="1"/>
</dbReference>
<feature type="domain" description="BTB" evidence="5">
    <location>
        <begin position="165"/>
        <end position="242"/>
    </location>
</feature>
<organism evidence="7 8">
    <name type="scientific">Prorocentrum cordatum</name>
    <dbReference type="NCBI Taxonomy" id="2364126"/>
    <lineage>
        <taxon>Eukaryota</taxon>
        <taxon>Sar</taxon>
        <taxon>Alveolata</taxon>
        <taxon>Dinophyceae</taxon>
        <taxon>Prorocentrales</taxon>
        <taxon>Prorocentraceae</taxon>
        <taxon>Prorocentrum</taxon>
    </lineage>
</organism>
<evidence type="ECO:0008006" key="9">
    <source>
        <dbReference type="Google" id="ProtNLM"/>
    </source>
</evidence>
<gene>
    <name evidence="7" type="ORF">PCOR1329_LOCUS7640</name>
</gene>
<dbReference type="PROSITE" id="PS50097">
    <property type="entry name" value="BTB"/>
    <property type="match status" value="1"/>
</dbReference>
<keyword evidence="3" id="KW-0833">Ubl conjugation pathway</keyword>
<dbReference type="CDD" id="cd18186">
    <property type="entry name" value="BTB_POZ_ZBTB_KLHL-like"/>
    <property type="match status" value="1"/>
</dbReference>
<evidence type="ECO:0000256" key="2">
    <source>
        <dbReference type="ARBA" id="ARBA00010846"/>
    </source>
</evidence>
<dbReference type="PROSITE" id="PS50800">
    <property type="entry name" value="SAP"/>
    <property type="match status" value="1"/>
</dbReference>
<sequence length="394" mass="43649">KGVSRFSTERNKPLDSGSLLEVQGAKFGLRLQWGGADSDNGSEEVVALYAQLVQSTVSTPFWWRAQLRAIASDGKATPGPNAPEWLDAKKSSDAKLWGHPKWWKRADLLRSSCVSDDCLVLQLKVEAWPSAPRTEYCLPVGAFSEAPGVSLAVDLEELLRRGEGADVEVRAGAPDEEGSVKYPPLRAHRVVLAARSPVFRQMFFSAGMRESLDAHITLGDADPKAVQWFVGFLYSDNIADEVWQDDDAVCHLLALAHTYDVSALLKRCEARIGSRLSEENALERLMMADQYSISGLKEMVLQFIVKSKERLAKVQGSPDFARMGKNFPHLLGEIISAFVPPETKKRPVAAALPDDWESRTVVQLKQLCTDHGLHTSGTRDVLIQRLQQWRNSQG</sequence>
<dbReference type="SUPFAM" id="SSF49599">
    <property type="entry name" value="TRAF domain-like"/>
    <property type="match status" value="1"/>
</dbReference>
<dbReference type="InterPro" id="IPR008974">
    <property type="entry name" value="TRAF-like"/>
</dbReference>
<dbReference type="Proteomes" id="UP001189429">
    <property type="component" value="Unassembled WGS sequence"/>
</dbReference>
<dbReference type="InterPro" id="IPR036361">
    <property type="entry name" value="SAP_dom_sf"/>
</dbReference>
<dbReference type="InterPro" id="IPR003034">
    <property type="entry name" value="SAP_dom"/>
</dbReference>
<dbReference type="Gene3D" id="2.60.210.10">
    <property type="entry name" value="Apoptosis, Tumor Necrosis Factor Receptor Associated Protein 2, Chain A"/>
    <property type="match status" value="1"/>
</dbReference>
<accession>A0ABN9Q0F3</accession>
<feature type="non-terminal residue" evidence="7">
    <location>
        <position position="1"/>
    </location>
</feature>
<comment type="subcellular location">
    <subcellularLocation>
        <location evidence="1">Nucleus</location>
    </subcellularLocation>
</comment>
<evidence type="ECO:0000313" key="7">
    <source>
        <dbReference type="EMBL" id="CAK0799090.1"/>
    </source>
</evidence>
<dbReference type="EMBL" id="CAUYUJ010002080">
    <property type="protein sequence ID" value="CAK0799090.1"/>
    <property type="molecule type" value="Genomic_DNA"/>
</dbReference>
<evidence type="ECO:0000256" key="1">
    <source>
        <dbReference type="ARBA" id="ARBA00004123"/>
    </source>
</evidence>
<evidence type="ECO:0000256" key="3">
    <source>
        <dbReference type="ARBA" id="ARBA00022786"/>
    </source>
</evidence>